<accession>A0A086JWX1</accession>
<dbReference type="PROSITE" id="PS50922">
    <property type="entry name" value="TLC"/>
    <property type="match status" value="1"/>
</dbReference>
<evidence type="ECO:0000256" key="1">
    <source>
        <dbReference type="ARBA" id="ARBA00004141"/>
    </source>
</evidence>
<feature type="transmembrane region" description="Helical" evidence="7">
    <location>
        <begin position="185"/>
        <end position="202"/>
    </location>
</feature>
<evidence type="ECO:0000313" key="9">
    <source>
        <dbReference type="EMBL" id="KFG36639.1"/>
    </source>
</evidence>
<comment type="subcellular location">
    <subcellularLocation>
        <location evidence="1">Membrane</location>
        <topology evidence="1">Multi-pass membrane protein</topology>
    </subcellularLocation>
</comment>
<keyword evidence="9" id="KW-0808">Transferase</keyword>
<dbReference type="Pfam" id="PF03798">
    <property type="entry name" value="TRAM_LAG1_CLN8"/>
    <property type="match status" value="1"/>
</dbReference>
<dbReference type="GO" id="GO:0046513">
    <property type="term" value="P:ceramide biosynthetic process"/>
    <property type="evidence" value="ECO:0007669"/>
    <property type="project" value="InterPro"/>
</dbReference>
<keyword evidence="9" id="KW-0012">Acyltransferase</keyword>
<organism evidence="9 10">
    <name type="scientific">Toxoplasma gondii GAB2-2007-GAL-DOM2</name>
    <dbReference type="NCBI Taxonomy" id="1130820"/>
    <lineage>
        <taxon>Eukaryota</taxon>
        <taxon>Sar</taxon>
        <taxon>Alveolata</taxon>
        <taxon>Apicomplexa</taxon>
        <taxon>Conoidasida</taxon>
        <taxon>Coccidia</taxon>
        <taxon>Eucoccidiorida</taxon>
        <taxon>Eimeriorina</taxon>
        <taxon>Sarcocystidae</taxon>
        <taxon>Toxoplasma</taxon>
    </lineage>
</organism>
<dbReference type="PANTHER" id="PTHR12560">
    <property type="entry name" value="LONGEVITY ASSURANCE FACTOR 1 LAG1"/>
    <property type="match status" value="1"/>
</dbReference>
<feature type="transmembrane region" description="Helical" evidence="7">
    <location>
        <begin position="214"/>
        <end position="230"/>
    </location>
</feature>
<dbReference type="EMBL" id="AHZU02001075">
    <property type="protein sequence ID" value="KFG36639.1"/>
    <property type="molecule type" value="Genomic_DNA"/>
</dbReference>
<evidence type="ECO:0000313" key="10">
    <source>
        <dbReference type="Proteomes" id="UP000028837"/>
    </source>
</evidence>
<protein>
    <submittedName>
        <fullName evidence="9">Longevity-assurance protein (LAG1) domain-containing protein</fullName>
        <ecNumber evidence="9">2.3.1.24</ecNumber>
    </submittedName>
</protein>
<dbReference type="EC" id="2.3.1.24" evidence="9"/>
<evidence type="ECO:0000256" key="5">
    <source>
        <dbReference type="PROSITE-ProRule" id="PRU00205"/>
    </source>
</evidence>
<comment type="caution">
    <text evidence="9">The sequence shown here is derived from an EMBL/GenBank/DDBJ whole genome shotgun (WGS) entry which is preliminary data.</text>
</comment>
<feature type="region of interest" description="Disordered" evidence="6">
    <location>
        <begin position="355"/>
        <end position="383"/>
    </location>
</feature>
<keyword evidence="4 5" id="KW-0472">Membrane</keyword>
<proteinExistence type="predicted"/>
<evidence type="ECO:0000256" key="3">
    <source>
        <dbReference type="ARBA" id="ARBA00022989"/>
    </source>
</evidence>
<dbReference type="SMART" id="SM00724">
    <property type="entry name" value="TLC"/>
    <property type="match status" value="1"/>
</dbReference>
<evidence type="ECO:0000259" key="8">
    <source>
        <dbReference type="PROSITE" id="PS50922"/>
    </source>
</evidence>
<dbReference type="InterPro" id="IPR016439">
    <property type="entry name" value="Lag1/Lac1-like"/>
</dbReference>
<name>A0A086JWX1_TOXGO</name>
<dbReference type="GO" id="GO:0016020">
    <property type="term" value="C:membrane"/>
    <property type="evidence" value="ECO:0007669"/>
    <property type="project" value="UniProtKB-SubCell"/>
</dbReference>
<feature type="domain" description="TLC" evidence="8">
    <location>
        <begin position="112"/>
        <end position="347"/>
    </location>
</feature>
<feature type="transmembrane region" description="Helical" evidence="7">
    <location>
        <begin position="64"/>
        <end position="89"/>
    </location>
</feature>
<evidence type="ECO:0000256" key="6">
    <source>
        <dbReference type="SAM" id="MobiDB-lite"/>
    </source>
</evidence>
<dbReference type="InterPro" id="IPR006634">
    <property type="entry name" value="TLC-dom"/>
</dbReference>
<feature type="transmembrane region" description="Helical" evidence="7">
    <location>
        <begin position="117"/>
        <end position="137"/>
    </location>
</feature>
<dbReference type="OrthoDB" id="537032at2759"/>
<evidence type="ECO:0000256" key="4">
    <source>
        <dbReference type="ARBA" id="ARBA00023136"/>
    </source>
</evidence>
<dbReference type="PANTHER" id="PTHR12560:SF0">
    <property type="entry name" value="LD18904P"/>
    <property type="match status" value="1"/>
</dbReference>
<gene>
    <name evidence="9" type="ORF">TGDOM2_316450</name>
</gene>
<sequence>MTPVPYQPMPEELRRFEETCDGPDGSVVRFAEPYLDYVKEKIHQGESGVVDLYLLNPTLGWADVHFVVLVCAALCSLRLVLSGAMLPAWKTRFSAFKYFGRKFDIVKPGKLCKFAENLWYAFWHTTALAWGVCVLVQEAGTSESPGWSRMMLQQPEGRWFWITTDAEYAQGSIGWPLLLPSGAMRIYYLTQIAFWISCSLFLRIETRRSDHKVFIIHHAATICLVAFSYAGSYWRIGVVVLILHDVVDTLLYWSKSLHYCYLPSIVTECSFLLFVFSYLVARLLLFPFYCVWPSIDPSYTDLLTNGRVPHRFGFPGGIVLPSLLCVLVGLHVYWFALIVRMVVKVLNDRRNGDWGTAEDIRSEDESDTTEPETEGGNSKCKTR</sequence>
<dbReference type="GO" id="GO:0050291">
    <property type="term" value="F:sphingosine N-acyltransferase activity"/>
    <property type="evidence" value="ECO:0007669"/>
    <property type="project" value="UniProtKB-EC"/>
</dbReference>
<evidence type="ECO:0000256" key="7">
    <source>
        <dbReference type="SAM" id="Phobius"/>
    </source>
</evidence>
<feature type="transmembrane region" description="Helical" evidence="7">
    <location>
        <begin position="265"/>
        <end position="289"/>
    </location>
</feature>
<evidence type="ECO:0000256" key="2">
    <source>
        <dbReference type="ARBA" id="ARBA00022692"/>
    </source>
</evidence>
<reference evidence="9 10" key="1">
    <citation type="submission" date="2014-02" db="EMBL/GenBank/DDBJ databases">
        <authorList>
            <person name="Sibley D."/>
            <person name="Venepally P."/>
            <person name="Karamycheva S."/>
            <person name="Hadjithomas M."/>
            <person name="Khan A."/>
            <person name="Brunk B."/>
            <person name="Roos D."/>
            <person name="Caler E."/>
            <person name="Lorenzi H."/>
        </authorList>
    </citation>
    <scope>NUCLEOTIDE SEQUENCE [LARGE SCALE GENOMIC DNA]</scope>
    <source>
        <strain evidence="9 10">GAB2-2007-GAL-DOM2</strain>
    </source>
</reference>
<dbReference type="GO" id="GO:0005783">
    <property type="term" value="C:endoplasmic reticulum"/>
    <property type="evidence" value="ECO:0007669"/>
    <property type="project" value="TreeGrafter"/>
</dbReference>
<dbReference type="Proteomes" id="UP000028837">
    <property type="component" value="Unassembled WGS sequence"/>
</dbReference>
<keyword evidence="2 5" id="KW-0812">Transmembrane</keyword>
<keyword evidence="3 7" id="KW-1133">Transmembrane helix</keyword>
<feature type="transmembrane region" description="Helical" evidence="7">
    <location>
        <begin position="318"/>
        <end position="343"/>
    </location>
</feature>
<feature type="compositionally biased region" description="Acidic residues" evidence="6">
    <location>
        <begin position="361"/>
        <end position="373"/>
    </location>
</feature>
<dbReference type="AlphaFoldDB" id="A0A086JWX1"/>
<dbReference type="VEuPathDB" id="ToxoDB:TGDOM2_316450"/>